<evidence type="ECO:0000313" key="4">
    <source>
        <dbReference type="Proteomes" id="UP000199140"/>
    </source>
</evidence>
<dbReference type="Proteomes" id="UP000199140">
    <property type="component" value="Unassembled WGS sequence"/>
</dbReference>
<evidence type="ECO:0000313" key="2">
    <source>
        <dbReference type="EMBL" id="SFG64591.1"/>
    </source>
</evidence>
<dbReference type="EMBL" id="FOPK01000006">
    <property type="protein sequence ID" value="SFG64591.1"/>
    <property type="molecule type" value="Genomic_DNA"/>
</dbReference>
<reference evidence="2 4" key="2">
    <citation type="submission" date="2016-10" db="EMBL/GenBank/DDBJ databases">
        <authorList>
            <person name="Varghese N."/>
            <person name="Submissions S."/>
        </authorList>
    </citation>
    <scope>NUCLEOTIDE SEQUENCE [LARGE SCALE GENOMIC DNA]</scope>
    <source>
        <strain evidence="2 4">CBMB27</strain>
    </source>
</reference>
<sequence>MRRGRPEGGIAAAARELGVENTEAKRAIKIDGIAPAAKEAARAAGLENNQSTLLKVTQAEPEC</sequence>
<proteinExistence type="predicted"/>
<evidence type="ECO:0000313" key="3">
    <source>
        <dbReference type="Proteomes" id="UP000185487"/>
    </source>
</evidence>
<keyword evidence="3" id="KW-1185">Reference proteome</keyword>
<accession>A0AAE8HQ40</accession>
<protein>
    <submittedName>
        <fullName evidence="2">Chromosome partitioning protein, ParB family</fullName>
    </submittedName>
</protein>
<evidence type="ECO:0000313" key="1">
    <source>
        <dbReference type="EMBL" id="APT31397.1"/>
    </source>
</evidence>
<dbReference type="RefSeq" id="WP_075380340.1">
    <property type="nucleotide sequence ID" value="NZ_CP015367.1"/>
</dbReference>
<name>A0AAE8HQ40_9HYPH</name>
<dbReference type="EMBL" id="CP015367">
    <property type="protein sequence ID" value="APT31397.1"/>
    <property type="molecule type" value="Genomic_DNA"/>
</dbReference>
<dbReference type="Proteomes" id="UP000185487">
    <property type="component" value="Chromosome"/>
</dbReference>
<organism evidence="2 4">
    <name type="scientific">Methylobacterium phyllosphaerae</name>
    <dbReference type="NCBI Taxonomy" id="418223"/>
    <lineage>
        <taxon>Bacteria</taxon>
        <taxon>Pseudomonadati</taxon>
        <taxon>Pseudomonadota</taxon>
        <taxon>Alphaproteobacteria</taxon>
        <taxon>Hyphomicrobiales</taxon>
        <taxon>Methylobacteriaceae</taxon>
        <taxon>Methylobacterium</taxon>
    </lineage>
</organism>
<dbReference type="AlphaFoldDB" id="A0AAE8HQ40"/>
<gene>
    <name evidence="1" type="ORF">MCBMB27_02106</name>
    <name evidence="2" type="ORF">SAMN05192567_10655</name>
</gene>
<reference evidence="1 3" key="1">
    <citation type="submission" date="2016-04" db="EMBL/GenBank/DDBJ databases">
        <title>Complete genome sequencing and analysis of CBMB27, Methylobacterium phyllosphaerae isolated from leaf tissues of rice (Oryza sativa L.).</title>
        <authorList>
            <person name="Lee Y."/>
            <person name="Hwangbo K."/>
            <person name="Chung H."/>
            <person name="Yoo J."/>
            <person name="Kim K.Y."/>
            <person name="Sa T.M."/>
            <person name="Um Y."/>
            <person name="Madhaiyan M."/>
        </authorList>
    </citation>
    <scope>NUCLEOTIDE SEQUENCE [LARGE SCALE GENOMIC DNA]</scope>
    <source>
        <strain evidence="1 3">CBMB27</strain>
    </source>
</reference>
<dbReference type="KEGG" id="mphy:MCBMB27_02106"/>